<gene>
    <name evidence="2" type="ORF">SEMRO_170_G075360.1</name>
</gene>
<evidence type="ECO:0000256" key="1">
    <source>
        <dbReference type="SAM" id="MobiDB-lite"/>
    </source>
</evidence>
<accession>A0A9N8H8I2</accession>
<dbReference type="EMBL" id="CAICTM010000169">
    <property type="protein sequence ID" value="CAB9503577.1"/>
    <property type="molecule type" value="Genomic_DNA"/>
</dbReference>
<organism evidence="2 3">
    <name type="scientific">Seminavis robusta</name>
    <dbReference type="NCBI Taxonomy" id="568900"/>
    <lineage>
        <taxon>Eukaryota</taxon>
        <taxon>Sar</taxon>
        <taxon>Stramenopiles</taxon>
        <taxon>Ochrophyta</taxon>
        <taxon>Bacillariophyta</taxon>
        <taxon>Bacillariophyceae</taxon>
        <taxon>Bacillariophycidae</taxon>
        <taxon>Naviculales</taxon>
        <taxon>Naviculaceae</taxon>
        <taxon>Seminavis</taxon>
    </lineage>
</organism>
<proteinExistence type="predicted"/>
<keyword evidence="3" id="KW-1185">Reference proteome</keyword>
<name>A0A9N8H8I2_9STRA</name>
<evidence type="ECO:0000313" key="2">
    <source>
        <dbReference type="EMBL" id="CAB9503577.1"/>
    </source>
</evidence>
<dbReference type="AlphaFoldDB" id="A0A9N8H8I2"/>
<reference evidence="2" key="1">
    <citation type="submission" date="2020-06" db="EMBL/GenBank/DDBJ databases">
        <authorList>
            <consortium name="Plant Systems Biology data submission"/>
        </authorList>
    </citation>
    <scope>NUCLEOTIDE SEQUENCE</scope>
    <source>
        <strain evidence="2">D6</strain>
    </source>
</reference>
<evidence type="ECO:0000313" key="3">
    <source>
        <dbReference type="Proteomes" id="UP001153069"/>
    </source>
</evidence>
<dbReference type="Proteomes" id="UP001153069">
    <property type="component" value="Unassembled WGS sequence"/>
</dbReference>
<protein>
    <submittedName>
        <fullName evidence="2">Uncharacterized protein</fullName>
    </submittedName>
</protein>
<sequence>MIIIPKQTAEMPTQRVRFNDECNQIVEVQSVITVEEGIVEKLWYQPWEHKENKRAIKRDARQWRKSGLGILLRDTFGNPNPQHTQTCLDAFVQLADADYVRGIERHLSQQHDEMRVERKRFFVQDVVEQARYLQAHPNLTEDEKLTKLAEFSTLQSKCAEVFAHRIGKADERVVRKGEDPKAASKLVSKLFRNEFRRSRSLEAQSSANVMPTHESRHKRNLTPRRISVPPLSSGGMMMGI</sequence>
<comment type="caution">
    <text evidence="2">The sequence shown here is derived from an EMBL/GenBank/DDBJ whole genome shotgun (WGS) entry which is preliminary data.</text>
</comment>
<feature type="region of interest" description="Disordered" evidence="1">
    <location>
        <begin position="201"/>
        <end position="240"/>
    </location>
</feature>